<proteinExistence type="predicted"/>
<name>A0A6H5IL26_9HYME</name>
<organism evidence="2 3">
    <name type="scientific">Trichogramma brassicae</name>
    <dbReference type="NCBI Taxonomy" id="86971"/>
    <lineage>
        <taxon>Eukaryota</taxon>
        <taxon>Metazoa</taxon>
        <taxon>Ecdysozoa</taxon>
        <taxon>Arthropoda</taxon>
        <taxon>Hexapoda</taxon>
        <taxon>Insecta</taxon>
        <taxon>Pterygota</taxon>
        <taxon>Neoptera</taxon>
        <taxon>Endopterygota</taxon>
        <taxon>Hymenoptera</taxon>
        <taxon>Apocrita</taxon>
        <taxon>Proctotrupomorpha</taxon>
        <taxon>Chalcidoidea</taxon>
        <taxon>Trichogrammatidae</taxon>
        <taxon>Trichogramma</taxon>
    </lineage>
</organism>
<feature type="region of interest" description="Disordered" evidence="1">
    <location>
        <begin position="150"/>
        <end position="175"/>
    </location>
</feature>
<reference evidence="2 3" key="1">
    <citation type="submission" date="2020-02" db="EMBL/GenBank/DDBJ databases">
        <authorList>
            <person name="Ferguson B K."/>
        </authorList>
    </citation>
    <scope>NUCLEOTIDE SEQUENCE [LARGE SCALE GENOMIC DNA]</scope>
</reference>
<evidence type="ECO:0000256" key="1">
    <source>
        <dbReference type="SAM" id="MobiDB-lite"/>
    </source>
</evidence>
<sequence length="228" mass="26170">MIHKLKMHQLVRIRATPSRPRTCHGIRGPFAELALFAAASSGDELAQVGSRAPRSQYTQGHYKSYGPCVHDDDDDDDDDEEPHSRCIISLAYKRETTKRIHVDIFDSTRCMWIVQATTFQNIHFVLATYTYTTTTPYARIYYEPRQAHLTRRRHRHHHHHPMTQRQQQQQQQQHDDILLQLSEAISEIDSKFAAPTGSKLPSSHASGLASSGSFFTLQNNQIPKQIIK</sequence>
<feature type="compositionally biased region" description="Basic residues" evidence="1">
    <location>
        <begin position="150"/>
        <end position="162"/>
    </location>
</feature>
<dbReference type="Proteomes" id="UP000479190">
    <property type="component" value="Unassembled WGS sequence"/>
</dbReference>
<feature type="compositionally biased region" description="Acidic residues" evidence="1">
    <location>
        <begin position="71"/>
        <end position="81"/>
    </location>
</feature>
<evidence type="ECO:0000313" key="3">
    <source>
        <dbReference type="Proteomes" id="UP000479190"/>
    </source>
</evidence>
<feature type="compositionally biased region" description="Low complexity" evidence="1">
    <location>
        <begin position="163"/>
        <end position="172"/>
    </location>
</feature>
<accession>A0A6H5IL26</accession>
<protein>
    <submittedName>
        <fullName evidence="2">Uncharacterized protein</fullName>
    </submittedName>
</protein>
<dbReference type="AlphaFoldDB" id="A0A6H5IL26"/>
<dbReference type="EMBL" id="CADCXV010000809">
    <property type="protein sequence ID" value="CAB0036178.1"/>
    <property type="molecule type" value="Genomic_DNA"/>
</dbReference>
<gene>
    <name evidence="2" type="ORF">TBRA_LOCUS8058</name>
</gene>
<evidence type="ECO:0000313" key="2">
    <source>
        <dbReference type="EMBL" id="CAB0036178.1"/>
    </source>
</evidence>
<keyword evidence="3" id="KW-1185">Reference proteome</keyword>
<feature type="region of interest" description="Disordered" evidence="1">
    <location>
        <begin position="51"/>
        <end position="82"/>
    </location>
</feature>